<dbReference type="WBParaSite" id="L893_g11552.t1">
    <property type="protein sequence ID" value="L893_g11552.t1"/>
    <property type="gene ID" value="L893_g11552"/>
</dbReference>
<name>A0A1I7Y168_9BILA</name>
<evidence type="ECO:0000313" key="2">
    <source>
        <dbReference type="Proteomes" id="UP000095287"/>
    </source>
</evidence>
<feature type="region of interest" description="Disordered" evidence="1">
    <location>
        <begin position="1"/>
        <end position="34"/>
    </location>
</feature>
<feature type="compositionally biased region" description="Low complexity" evidence="1">
    <location>
        <begin position="16"/>
        <end position="34"/>
    </location>
</feature>
<evidence type="ECO:0000313" key="3">
    <source>
        <dbReference type="WBParaSite" id="L893_g11552.t1"/>
    </source>
</evidence>
<feature type="compositionally biased region" description="Polar residues" evidence="1">
    <location>
        <begin position="1"/>
        <end position="15"/>
    </location>
</feature>
<proteinExistence type="predicted"/>
<dbReference type="AlphaFoldDB" id="A0A1I7Y168"/>
<evidence type="ECO:0000256" key="1">
    <source>
        <dbReference type="SAM" id="MobiDB-lite"/>
    </source>
</evidence>
<sequence>MDQDQLGPSNIKTDVSSSSSFSLSARSPLVSPTTTPTAAVTVKMAMEAHTTTPTEVVITAPIAWIERRERATKPSVTARTSHTLRRCTTVSVLAISAEVSQLIEEETKLTETKEIL</sequence>
<reference evidence="3" key="1">
    <citation type="submission" date="2016-11" db="UniProtKB">
        <authorList>
            <consortium name="WormBaseParasite"/>
        </authorList>
    </citation>
    <scope>IDENTIFICATION</scope>
</reference>
<dbReference type="Proteomes" id="UP000095287">
    <property type="component" value="Unplaced"/>
</dbReference>
<accession>A0A1I7Y168</accession>
<protein>
    <submittedName>
        <fullName evidence="3">Uncharacterized protein</fullName>
    </submittedName>
</protein>
<organism evidence="2 3">
    <name type="scientific">Steinernema glaseri</name>
    <dbReference type="NCBI Taxonomy" id="37863"/>
    <lineage>
        <taxon>Eukaryota</taxon>
        <taxon>Metazoa</taxon>
        <taxon>Ecdysozoa</taxon>
        <taxon>Nematoda</taxon>
        <taxon>Chromadorea</taxon>
        <taxon>Rhabditida</taxon>
        <taxon>Tylenchina</taxon>
        <taxon>Panagrolaimomorpha</taxon>
        <taxon>Strongyloidoidea</taxon>
        <taxon>Steinernematidae</taxon>
        <taxon>Steinernema</taxon>
    </lineage>
</organism>
<keyword evidence="2" id="KW-1185">Reference proteome</keyword>